<dbReference type="SUPFAM" id="SSF52058">
    <property type="entry name" value="L domain-like"/>
    <property type="match status" value="2"/>
</dbReference>
<feature type="region of interest" description="Disordered" evidence="5">
    <location>
        <begin position="1206"/>
        <end position="1226"/>
    </location>
</feature>
<accession>T0S4Q8</accession>
<dbReference type="SMART" id="SM00369">
    <property type="entry name" value="LRR_TYP"/>
    <property type="match status" value="15"/>
</dbReference>
<dbReference type="SUPFAM" id="SSF47473">
    <property type="entry name" value="EF-hand"/>
    <property type="match status" value="1"/>
</dbReference>
<dbReference type="PROSITE" id="PS00018">
    <property type="entry name" value="EF_HAND_1"/>
    <property type="match status" value="2"/>
</dbReference>
<dbReference type="InParanoid" id="T0S4Q8"/>
<feature type="domain" description="EF-hand" evidence="6">
    <location>
        <begin position="208"/>
        <end position="243"/>
    </location>
</feature>
<protein>
    <recommendedName>
        <fullName evidence="6">EF-hand domain-containing protein</fullName>
    </recommendedName>
</protein>
<dbReference type="PROSITE" id="PS51450">
    <property type="entry name" value="LRR"/>
    <property type="match status" value="3"/>
</dbReference>
<feature type="compositionally biased region" description="Basic and acidic residues" evidence="5">
    <location>
        <begin position="1216"/>
        <end position="1226"/>
    </location>
</feature>
<feature type="compositionally biased region" description="Polar residues" evidence="5">
    <location>
        <begin position="32"/>
        <end position="42"/>
    </location>
</feature>
<dbReference type="Pfam" id="PF13855">
    <property type="entry name" value="LRR_8"/>
    <property type="match status" value="2"/>
</dbReference>
<feature type="domain" description="EF-hand" evidence="6">
    <location>
        <begin position="292"/>
        <end position="320"/>
    </location>
</feature>
<keyword evidence="2" id="KW-0677">Repeat</keyword>
<dbReference type="STRING" id="1156394.T0S4Q8"/>
<feature type="compositionally biased region" description="Acidic residues" evidence="5">
    <location>
        <begin position="1206"/>
        <end position="1215"/>
    </location>
</feature>
<dbReference type="PROSITE" id="PS50222">
    <property type="entry name" value="EF_HAND_2"/>
    <property type="match status" value="3"/>
</dbReference>
<evidence type="ECO:0000313" key="8">
    <source>
        <dbReference type="Proteomes" id="UP000030762"/>
    </source>
</evidence>
<dbReference type="InterPro" id="IPR011992">
    <property type="entry name" value="EF-hand-dom_pair"/>
</dbReference>
<feature type="region of interest" description="Disordered" evidence="5">
    <location>
        <begin position="27"/>
        <end position="51"/>
    </location>
</feature>
<feature type="coiled-coil region" evidence="4">
    <location>
        <begin position="429"/>
        <end position="477"/>
    </location>
</feature>
<dbReference type="EMBL" id="JH767137">
    <property type="protein sequence ID" value="EQC40023.1"/>
    <property type="molecule type" value="Genomic_DNA"/>
</dbReference>
<proteinExistence type="predicted"/>
<dbReference type="FunFam" id="3.80.10.10:FF:001164">
    <property type="entry name" value="GH01279p"/>
    <property type="match status" value="1"/>
</dbReference>
<dbReference type="Gene3D" id="3.80.10.10">
    <property type="entry name" value="Ribonuclease Inhibitor"/>
    <property type="match status" value="3"/>
</dbReference>
<dbReference type="PANTHER" id="PTHR48051">
    <property type="match status" value="1"/>
</dbReference>
<name>T0S4Q8_SAPDV</name>
<dbReference type="AlphaFoldDB" id="T0S4Q8"/>
<dbReference type="InterPro" id="IPR002048">
    <property type="entry name" value="EF_hand_dom"/>
</dbReference>
<dbReference type="Proteomes" id="UP000030762">
    <property type="component" value="Unassembled WGS sequence"/>
</dbReference>
<dbReference type="GO" id="GO:0005509">
    <property type="term" value="F:calcium ion binding"/>
    <property type="evidence" value="ECO:0007669"/>
    <property type="project" value="InterPro"/>
</dbReference>
<keyword evidence="8" id="KW-1185">Reference proteome</keyword>
<dbReference type="InterPro" id="IPR055414">
    <property type="entry name" value="LRR_R13L4/SHOC2-like"/>
</dbReference>
<evidence type="ECO:0000256" key="4">
    <source>
        <dbReference type="SAM" id="Coils"/>
    </source>
</evidence>
<dbReference type="InterPro" id="IPR018247">
    <property type="entry name" value="EF_Hand_1_Ca_BS"/>
</dbReference>
<dbReference type="OrthoDB" id="69127at2759"/>
<dbReference type="InterPro" id="IPR003591">
    <property type="entry name" value="Leu-rich_rpt_typical-subtyp"/>
</dbReference>
<evidence type="ECO:0000256" key="5">
    <source>
        <dbReference type="SAM" id="MobiDB-lite"/>
    </source>
</evidence>
<feature type="domain" description="EF-hand" evidence="6">
    <location>
        <begin position="244"/>
        <end position="279"/>
    </location>
</feature>
<evidence type="ECO:0000256" key="1">
    <source>
        <dbReference type="ARBA" id="ARBA00022614"/>
    </source>
</evidence>
<evidence type="ECO:0000313" key="7">
    <source>
        <dbReference type="EMBL" id="EQC40023.1"/>
    </source>
</evidence>
<evidence type="ECO:0000256" key="3">
    <source>
        <dbReference type="ARBA" id="ARBA00022837"/>
    </source>
</evidence>
<evidence type="ECO:0000259" key="6">
    <source>
        <dbReference type="PROSITE" id="PS50222"/>
    </source>
</evidence>
<reference evidence="7 8" key="1">
    <citation type="submission" date="2012-04" db="EMBL/GenBank/DDBJ databases">
        <title>The Genome Sequence of Saprolegnia declina VS20.</title>
        <authorList>
            <consortium name="The Broad Institute Genome Sequencing Platform"/>
            <person name="Russ C."/>
            <person name="Nusbaum C."/>
            <person name="Tyler B."/>
            <person name="van West P."/>
            <person name="Dieguez-Uribeondo J."/>
            <person name="de Bruijn I."/>
            <person name="Tripathy S."/>
            <person name="Jiang R."/>
            <person name="Young S.K."/>
            <person name="Zeng Q."/>
            <person name="Gargeya S."/>
            <person name="Fitzgerald M."/>
            <person name="Haas B."/>
            <person name="Abouelleil A."/>
            <person name="Alvarado L."/>
            <person name="Arachchi H.M."/>
            <person name="Berlin A."/>
            <person name="Chapman S.B."/>
            <person name="Goldberg J."/>
            <person name="Griggs A."/>
            <person name="Gujja S."/>
            <person name="Hansen M."/>
            <person name="Howarth C."/>
            <person name="Imamovic A."/>
            <person name="Larimer J."/>
            <person name="McCowen C."/>
            <person name="Montmayeur A."/>
            <person name="Murphy C."/>
            <person name="Neiman D."/>
            <person name="Pearson M."/>
            <person name="Priest M."/>
            <person name="Roberts A."/>
            <person name="Saif S."/>
            <person name="Shea T."/>
            <person name="Sisk P."/>
            <person name="Sykes S."/>
            <person name="Wortman J."/>
            <person name="Nusbaum C."/>
            <person name="Birren B."/>
        </authorList>
    </citation>
    <scope>NUCLEOTIDE SEQUENCE [LARGE SCALE GENOMIC DNA]</scope>
    <source>
        <strain evidence="7 8">VS20</strain>
    </source>
</reference>
<dbReference type="InterPro" id="IPR001611">
    <property type="entry name" value="Leu-rich_rpt"/>
</dbReference>
<keyword evidence="3" id="KW-0106">Calcium</keyword>
<dbReference type="GO" id="GO:0005737">
    <property type="term" value="C:cytoplasm"/>
    <property type="evidence" value="ECO:0007669"/>
    <property type="project" value="TreeGrafter"/>
</dbReference>
<dbReference type="InterPro" id="IPR050216">
    <property type="entry name" value="LRR_domain-containing"/>
</dbReference>
<keyword evidence="4" id="KW-0175">Coiled coil</keyword>
<dbReference type="InterPro" id="IPR032675">
    <property type="entry name" value="LRR_dom_sf"/>
</dbReference>
<evidence type="ECO:0000256" key="2">
    <source>
        <dbReference type="ARBA" id="ARBA00022737"/>
    </source>
</evidence>
<dbReference type="OMA" id="ANDDWTI"/>
<dbReference type="SMART" id="SM00054">
    <property type="entry name" value="EFh"/>
    <property type="match status" value="3"/>
</dbReference>
<dbReference type="RefSeq" id="XP_008606497.1">
    <property type="nucleotide sequence ID" value="XM_008608275.1"/>
</dbReference>
<keyword evidence="1" id="KW-0433">Leucine-rich repeat</keyword>
<dbReference type="Pfam" id="PF13499">
    <property type="entry name" value="EF-hand_7"/>
    <property type="match status" value="1"/>
</dbReference>
<dbReference type="eggNOG" id="KOG0619">
    <property type="taxonomic scope" value="Eukaryota"/>
</dbReference>
<dbReference type="Gene3D" id="1.10.238.10">
    <property type="entry name" value="EF-hand"/>
    <property type="match status" value="1"/>
</dbReference>
<organism evidence="7 8">
    <name type="scientific">Saprolegnia diclina (strain VS20)</name>
    <dbReference type="NCBI Taxonomy" id="1156394"/>
    <lineage>
        <taxon>Eukaryota</taxon>
        <taxon>Sar</taxon>
        <taxon>Stramenopiles</taxon>
        <taxon>Oomycota</taxon>
        <taxon>Saprolegniomycetes</taxon>
        <taxon>Saprolegniales</taxon>
        <taxon>Saprolegniaceae</taxon>
        <taxon>Saprolegnia</taxon>
    </lineage>
</organism>
<dbReference type="Pfam" id="PF23598">
    <property type="entry name" value="LRR_14"/>
    <property type="match status" value="1"/>
</dbReference>
<dbReference type="PANTHER" id="PTHR48051:SF1">
    <property type="entry name" value="RAS SUPPRESSOR PROTEIN 1"/>
    <property type="match status" value="1"/>
</dbReference>
<gene>
    <name evidence="7" type="ORF">SDRG_02682</name>
</gene>
<dbReference type="GeneID" id="19943409"/>
<dbReference type="SMART" id="SM00364">
    <property type="entry name" value="LRR_BAC"/>
    <property type="match status" value="11"/>
</dbReference>
<dbReference type="VEuPathDB" id="FungiDB:SDRG_02682"/>
<dbReference type="CDD" id="cd00051">
    <property type="entry name" value="EFh"/>
    <property type="match status" value="1"/>
</dbReference>
<sequence>MGDDGRKIVFEAALEAAPRIVVVAKTKRRIKQQSSPKKTTPANDEAESPGHGQLQVIQAANGEYSLRFIDVVVHNRRRQNLYVLLCTTHVTKFTKAFITSFEGSSERLLLDDGPDGQLKGAHVSRTFEQPMRVFDPRRYKAIVICKPATAKPPSVAPDIHLFANLVPYAHITAESAAQLQAKANAIASIIVSTPTSANFANDDWTIDTLASNARELFHMFDRDRSGAIDFGEFKAMLLFCKIQLLEPQARRFFALCDEGKSGFIDEQEFVAALYMTNYLRERKATPHLTPADAFALFDEDRDGLLNFLEYEQALKSLGVAPPKAKLYAHFPMQARLVAFPDFQATWTELISVEVELAKRQIPLPPNLPRWQRKKRKMVLQECLVAAMNAQAKEEVEMAKEARSIVLDVERKRQMTKQDQSRAALHLKRQEELQMKTDEAVREREEMLQRRRDRSAKAKMAQEERRLLRVVADETERRKQALLAVKTHALVRRRDEAGQRRAERGDDAIEWSHRQLTEVPADVYHGKANLTDLSLLVLVNLACNALTTLPANFVYHLGLVQKLDVSQNQLTALPETIGEMTELRILNVRSNKLTALPDTVSRLARLEILDISGNRLSHLNLPMLCNLTALHVLYAADNTIEHLPQHFGDLPALQVLDLVGNPISRLPSSFAQLQKLRHLDLSSCGLRYVSSEFGPHPQCELLNLSWNGLDHLPASVIGLVSVQELRVSSNSLLSLPDGVRGWTSLVAFYADHNRLRLLPDELGQWRQLEVLDLSHNSIVSLPTTIGCLAKLHTLRIRNNLLSSLPLEFGALRSLCHLNLARNSLRELPVHVGYCHALLTIDISENDLETLPESVGMWMALESCVLSRNRLRSPLPDTIADWRALKYLDLSHNALVHVDVVLCTLPVVECLFLGSNELQHLPAEVAQLTSLLTLDVHNNRLRALPIELSALLPTLEVLHVAQNPLSALPEKWCSRWRLQDAYGASFARGYSPAEALEWVADHAVFYPSVLRVWHEHSAAILDHGFSVSAFVGAVQNDVGPRWQLRFAKPVKAAFFEFKYLGHPVLVDDVPENVRKEEATQEERLEEQRIERGVAARLTDEAHRADVAAKYSVDMAAALDRSRRRRDAYERRLSYEEHVQAAALQTLVREKIATANGLEAASRATKRAAFASAMVQKALDQEKVLCRAYTQPRAQAKWAVYHRMGQFFPDDEDDDPEVVDARVEADDPS</sequence>